<comment type="catalytic activity">
    <reaction evidence="1 14">
        <text>S-ubiquitinyl-[E2 ubiquitin-conjugating enzyme]-L-cysteine + [acceptor protein]-L-lysine = [E2 ubiquitin-conjugating enzyme]-L-cysteine + N(6)-ubiquitinyl-[acceptor protein]-L-lysine.</text>
        <dbReference type="EC" id="2.3.2.27"/>
    </reaction>
</comment>
<keyword evidence="18" id="KW-1185">Reference proteome</keyword>
<dbReference type="PROSITE" id="PS50089">
    <property type="entry name" value="ZF_RING_2"/>
    <property type="match status" value="1"/>
</dbReference>
<feature type="compositionally biased region" description="Basic and acidic residues" evidence="15">
    <location>
        <begin position="1"/>
        <end position="12"/>
    </location>
</feature>
<keyword evidence="11 14" id="KW-0175">Coiled coil</keyword>
<dbReference type="GeneID" id="75915300"/>
<comment type="caution">
    <text evidence="17">The sequence shown here is derived from an EMBL/GenBank/DDBJ whole genome shotgun (WGS) entry which is preliminary data.</text>
</comment>
<dbReference type="Gene3D" id="3.30.40.10">
    <property type="entry name" value="Zinc/RING finger domain, C3HC4 (zinc finger)"/>
    <property type="match status" value="1"/>
</dbReference>
<accession>A0AAD5HDR3</accession>
<dbReference type="PANTHER" id="PTHR23163:SF0">
    <property type="entry name" value="E3 UBIQUITIN-PROTEIN LIGASE BRE1"/>
    <property type="match status" value="1"/>
</dbReference>
<evidence type="ECO:0000256" key="4">
    <source>
        <dbReference type="ARBA" id="ARBA00005555"/>
    </source>
</evidence>
<evidence type="ECO:0000256" key="15">
    <source>
        <dbReference type="SAM" id="MobiDB-lite"/>
    </source>
</evidence>
<dbReference type="InterPro" id="IPR013956">
    <property type="entry name" value="E3_ubiquit_lig_Bre1"/>
</dbReference>
<feature type="domain" description="RING-type" evidence="16">
    <location>
        <begin position="323"/>
        <end position="361"/>
    </location>
</feature>
<evidence type="ECO:0000256" key="8">
    <source>
        <dbReference type="ARBA" id="ARBA00022786"/>
    </source>
</evidence>
<keyword evidence="5 14" id="KW-0808">Transferase</keyword>
<evidence type="ECO:0000259" key="16">
    <source>
        <dbReference type="PROSITE" id="PS50089"/>
    </source>
</evidence>
<keyword evidence="12 14" id="KW-0539">Nucleus</keyword>
<keyword evidence="10 14" id="KW-0156">Chromatin regulator</keyword>
<dbReference type="Proteomes" id="UP001206595">
    <property type="component" value="Unassembled WGS sequence"/>
</dbReference>
<reference evidence="17" key="1">
    <citation type="submission" date="2021-06" db="EMBL/GenBank/DDBJ databases">
        <authorList>
            <consortium name="DOE Joint Genome Institute"/>
            <person name="Mondo S.J."/>
            <person name="Amses K.R."/>
            <person name="Simmons D.R."/>
            <person name="Longcore J.E."/>
            <person name="Seto K."/>
            <person name="Alves G.H."/>
            <person name="Bonds A.E."/>
            <person name="Quandt C.A."/>
            <person name="Davis W.J."/>
            <person name="Chang Y."/>
            <person name="Letcher P.M."/>
            <person name="Powell M.J."/>
            <person name="Kuo A."/>
            <person name="Labutti K."/>
            <person name="Pangilinan J."/>
            <person name="Andreopoulos W."/>
            <person name="Tritt A."/>
            <person name="Riley R."/>
            <person name="Hundley H."/>
            <person name="Johnson J."/>
            <person name="Lipzen A."/>
            <person name="Barry K."/>
            <person name="Berbee M.L."/>
            <person name="Buchler N.E."/>
            <person name="Grigoriev I.V."/>
            <person name="Spatafora J.W."/>
            <person name="Stajich J.E."/>
            <person name="James T.Y."/>
        </authorList>
    </citation>
    <scope>NUCLEOTIDE SEQUENCE</scope>
    <source>
        <strain evidence="17">AG</strain>
    </source>
</reference>
<evidence type="ECO:0000256" key="11">
    <source>
        <dbReference type="ARBA" id="ARBA00023054"/>
    </source>
</evidence>
<feature type="compositionally biased region" description="Polar residues" evidence="15">
    <location>
        <begin position="15"/>
        <end position="24"/>
    </location>
</feature>
<comment type="similarity">
    <text evidence="4 14">Belongs to the BRE1 family.</text>
</comment>
<dbReference type="GO" id="GO:0033503">
    <property type="term" value="C:HULC complex"/>
    <property type="evidence" value="ECO:0007669"/>
    <property type="project" value="TreeGrafter"/>
</dbReference>
<evidence type="ECO:0000256" key="12">
    <source>
        <dbReference type="ARBA" id="ARBA00023242"/>
    </source>
</evidence>
<dbReference type="GO" id="GO:0006325">
    <property type="term" value="P:chromatin organization"/>
    <property type="evidence" value="ECO:0007669"/>
    <property type="project" value="UniProtKB-KW"/>
</dbReference>
<dbReference type="GO" id="GO:0008270">
    <property type="term" value="F:zinc ion binding"/>
    <property type="evidence" value="ECO:0007669"/>
    <property type="project" value="UniProtKB-KW"/>
</dbReference>
<dbReference type="SUPFAM" id="SSF57850">
    <property type="entry name" value="RING/U-box"/>
    <property type="match status" value="1"/>
</dbReference>
<evidence type="ECO:0000256" key="6">
    <source>
        <dbReference type="ARBA" id="ARBA00022723"/>
    </source>
</evidence>
<dbReference type="InterPro" id="IPR001841">
    <property type="entry name" value="Znf_RING"/>
</dbReference>
<keyword evidence="9 14" id="KW-0862">Zinc</keyword>
<dbReference type="RefSeq" id="XP_051443422.1">
    <property type="nucleotide sequence ID" value="XM_051589955.1"/>
</dbReference>
<dbReference type="EC" id="2.3.2.27" evidence="14"/>
<evidence type="ECO:0000256" key="10">
    <source>
        <dbReference type="ARBA" id="ARBA00022853"/>
    </source>
</evidence>
<sequence>MAAAEDRKRRYPVESSESNIQVTRQPPKKRFLTSAPTSPTGHQPADMDNDQQGADDPNDPFKSQIVHYQKDAIHRQTSEYRRLAGRLKRKASALETDISEWETLQDVSKRWWSLTCDELKTAMQPLDAQTWDPPSSWEKSKTMEQLYCHSYLWPESSEEAPSDLLLMLRNDGGPLYGIMRRMGYHLDKCNAARSHQFDEMKEVQGSSVVNNYGKSLGRWQDQHREMISVSSSLELHQQQVSDVWASQGELEERLGNLSSKLVEMRDLIKDRSKALEETRYLRSRIEEESELLKRRLDAMARVENPTEMKLAKEREEYKTLLKCSSCHLRFKSHVLLRCMHTFCKECLDIRIETRQRKCPNCGESFGSNDVKQFFF</sequence>
<dbReference type="CDD" id="cd16499">
    <property type="entry name" value="RING-HC_Bre1-like"/>
    <property type="match status" value="1"/>
</dbReference>
<dbReference type="PANTHER" id="PTHR23163">
    <property type="entry name" value="RING FINGER PROTEIN-RELATED"/>
    <property type="match status" value="1"/>
</dbReference>
<reference evidence="17" key="2">
    <citation type="journal article" date="2022" name="Proc. Natl. Acad. Sci. U.S.A.">
        <title>Diploid-dominant life cycles characterize the early evolution of Fungi.</title>
        <authorList>
            <person name="Amses K.R."/>
            <person name="Simmons D.R."/>
            <person name="Longcore J.E."/>
            <person name="Mondo S.J."/>
            <person name="Seto K."/>
            <person name="Jeronimo G.H."/>
            <person name="Bonds A.E."/>
            <person name="Quandt C.A."/>
            <person name="Davis W.J."/>
            <person name="Chang Y."/>
            <person name="Federici B.A."/>
            <person name="Kuo A."/>
            <person name="LaButti K."/>
            <person name="Pangilinan J."/>
            <person name="Andreopoulos W."/>
            <person name="Tritt A."/>
            <person name="Riley R."/>
            <person name="Hundley H."/>
            <person name="Johnson J."/>
            <person name="Lipzen A."/>
            <person name="Barry K."/>
            <person name="Lang B.F."/>
            <person name="Cuomo C.A."/>
            <person name="Buchler N.E."/>
            <person name="Grigoriev I.V."/>
            <person name="Spatafora J.W."/>
            <person name="Stajich J.E."/>
            <person name="James T.Y."/>
        </authorList>
    </citation>
    <scope>NUCLEOTIDE SEQUENCE</scope>
    <source>
        <strain evidence="17">AG</strain>
    </source>
</reference>
<evidence type="ECO:0000256" key="2">
    <source>
        <dbReference type="ARBA" id="ARBA00004123"/>
    </source>
</evidence>
<dbReference type="GO" id="GO:0016567">
    <property type="term" value="P:protein ubiquitination"/>
    <property type="evidence" value="ECO:0007669"/>
    <property type="project" value="UniProtKB-UniRule"/>
</dbReference>
<organism evidence="17 18">
    <name type="scientific">Umbelopsis ramanniana AG</name>
    <dbReference type="NCBI Taxonomy" id="1314678"/>
    <lineage>
        <taxon>Eukaryota</taxon>
        <taxon>Fungi</taxon>
        <taxon>Fungi incertae sedis</taxon>
        <taxon>Mucoromycota</taxon>
        <taxon>Mucoromycotina</taxon>
        <taxon>Umbelopsidomycetes</taxon>
        <taxon>Umbelopsidales</taxon>
        <taxon>Umbelopsidaceae</taxon>
        <taxon>Umbelopsis</taxon>
    </lineage>
</organism>
<proteinExistence type="inferred from homology"/>
<evidence type="ECO:0000313" key="18">
    <source>
        <dbReference type="Proteomes" id="UP001206595"/>
    </source>
</evidence>
<evidence type="ECO:0000256" key="3">
    <source>
        <dbReference type="ARBA" id="ARBA00004906"/>
    </source>
</evidence>
<feature type="region of interest" description="Disordered" evidence="15">
    <location>
        <begin position="1"/>
        <end position="62"/>
    </location>
</feature>
<dbReference type="InterPro" id="IPR013083">
    <property type="entry name" value="Znf_RING/FYVE/PHD"/>
</dbReference>
<protein>
    <recommendedName>
        <fullName evidence="14">E3 ubiquitin protein ligase</fullName>
        <ecNumber evidence="14">2.3.2.27</ecNumber>
    </recommendedName>
</protein>
<evidence type="ECO:0000256" key="13">
    <source>
        <dbReference type="PROSITE-ProRule" id="PRU00175"/>
    </source>
</evidence>
<dbReference type="GO" id="GO:0061630">
    <property type="term" value="F:ubiquitin protein ligase activity"/>
    <property type="evidence" value="ECO:0007669"/>
    <property type="project" value="UniProtKB-EC"/>
</dbReference>
<comment type="subcellular location">
    <subcellularLocation>
        <location evidence="2 14">Nucleus</location>
    </subcellularLocation>
</comment>
<dbReference type="EMBL" id="MU620929">
    <property type="protein sequence ID" value="KAI8578418.1"/>
    <property type="molecule type" value="Genomic_DNA"/>
</dbReference>
<dbReference type="Pfam" id="PF00097">
    <property type="entry name" value="zf-C3HC4"/>
    <property type="match status" value="1"/>
</dbReference>
<name>A0AAD5HDR3_UMBRA</name>
<evidence type="ECO:0000256" key="14">
    <source>
        <dbReference type="RuleBase" id="RU365038"/>
    </source>
</evidence>
<keyword evidence="8 14" id="KW-0833">Ubl conjugation pathway</keyword>
<evidence type="ECO:0000256" key="5">
    <source>
        <dbReference type="ARBA" id="ARBA00022679"/>
    </source>
</evidence>
<dbReference type="PROSITE" id="PS00518">
    <property type="entry name" value="ZF_RING_1"/>
    <property type="match status" value="1"/>
</dbReference>
<dbReference type="GO" id="GO:0005634">
    <property type="term" value="C:nucleus"/>
    <property type="evidence" value="ECO:0007669"/>
    <property type="project" value="UniProtKB-SubCell"/>
</dbReference>
<dbReference type="InterPro" id="IPR018957">
    <property type="entry name" value="Znf_C3HC4_RING-type"/>
</dbReference>
<evidence type="ECO:0000256" key="1">
    <source>
        <dbReference type="ARBA" id="ARBA00000900"/>
    </source>
</evidence>
<dbReference type="AlphaFoldDB" id="A0AAD5HDR3"/>
<dbReference type="InterPro" id="IPR017907">
    <property type="entry name" value="Znf_RING_CS"/>
</dbReference>
<evidence type="ECO:0000313" key="17">
    <source>
        <dbReference type="EMBL" id="KAI8578418.1"/>
    </source>
</evidence>
<gene>
    <name evidence="17" type="ORF">K450DRAFT_246697</name>
</gene>
<evidence type="ECO:0000256" key="7">
    <source>
        <dbReference type="ARBA" id="ARBA00022771"/>
    </source>
</evidence>
<keyword evidence="7 13" id="KW-0863">Zinc-finger</keyword>
<keyword evidence="6 14" id="KW-0479">Metal-binding</keyword>
<evidence type="ECO:0000256" key="9">
    <source>
        <dbReference type="ARBA" id="ARBA00022833"/>
    </source>
</evidence>
<comment type="pathway">
    <text evidence="3 14">Protein modification; protein ubiquitination.</text>
</comment>